<gene>
    <name evidence="9" type="ORF">FC46_GL000046</name>
</gene>
<comment type="similarity">
    <text evidence="2">Belongs to the acyltransferase 3 family.</text>
</comment>
<dbReference type="GO" id="GO:0009246">
    <property type="term" value="P:enterobacterial common antigen biosynthetic process"/>
    <property type="evidence" value="ECO:0007669"/>
    <property type="project" value="TreeGrafter"/>
</dbReference>
<sequence>MQKKRIHYLDILRILAIFGVIIIHVSSQQPFYAKNLHTVSWMGVNFWDSISRFSVPVFVMISGVLFLDPSRQVDMHRIFKKNIVRIITAFIFWDLFYAFYTLLFEQYTLRTLIKQIIRGYSHLWFLPMIVGLYLIVPFLRKIVSDQKLMKYYLVLALIFSILLPTFYSTYHALAKHLDWPLVVQLLVVNLEKLTNHIYFRFTLQFSTYFVAGYYLHQARFSKKARMTIYLLGLIGLAGGWAFTTYFSLKYNKPILPWYQYMSVPVAMASCGIFVGIRELGERINWEKHAGADKFLLLLSNLTFGIYLVHFIFVRILANQLNWFAYIPNTFIAVPLATIVIFIVSAVIMYFVAHIPWFNKHIM</sequence>
<dbReference type="GO" id="GO:0005886">
    <property type="term" value="C:plasma membrane"/>
    <property type="evidence" value="ECO:0007669"/>
    <property type="project" value="UniProtKB-SubCell"/>
</dbReference>
<dbReference type="Pfam" id="PF01757">
    <property type="entry name" value="Acyl_transf_3"/>
    <property type="match status" value="1"/>
</dbReference>
<dbReference type="Proteomes" id="UP000051036">
    <property type="component" value="Unassembled WGS sequence"/>
</dbReference>
<feature type="transmembrane region" description="Helical" evidence="7">
    <location>
        <begin position="151"/>
        <end position="170"/>
    </location>
</feature>
<keyword evidence="4 7" id="KW-0812">Transmembrane</keyword>
<feature type="transmembrane region" description="Helical" evidence="7">
    <location>
        <begin position="329"/>
        <end position="352"/>
    </location>
</feature>
<feature type="transmembrane region" description="Helical" evidence="7">
    <location>
        <begin position="197"/>
        <end position="216"/>
    </location>
</feature>
<accession>A0A0R1UJ96</accession>
<feature type="transmembrane region" description="Helical" evidence="7">
    <location>
        <begin position="294"/>
        <end position="317"/>
    </location>
</feature>
<evidence type="ECO:0000256" key="5">
    <source>
        <dbReference type="ARBA" id="ARBA00022989"/>
    </source>
</evidence>
<evidence type="ECO:0000256" key="2">
    <source>
        <dbReference type="ARBA" id="ARBA00007400"/>
    </source>
</evidence>
<evidence type="ECO:0000259" key="8">
    <source>
        <dbReference type="Pfam" id="PF01757"/>
    </source>
</evidence>
<dbReference type="GO" id="GO:0016413">
    <property type="term" value="F:O-acetyltransferase activity"/>
    <property type="evidence" value="ECO:0007669"/>
    <property type="project" value="TreeGrafter"/>
</dbReference>
<comment type="caution">
    <text evidence="9">The sequence shown here is derived from an EMBL/GenBank/DDBJ whole genome shotgun (WGS) entry which is preliminary data.</text>
</comment>
<evidence type="ECO:0000256" key="7">
    <source>
        <dbReference type="SAM" id="Phobius"/>
    </source>
</evidence>
<feature type="transmembrane region" description="Helical" evidence="7">
    <location>
        <begin position="12"/>
        <end position="33"/>
    </location>
</feature>
<protein>
    <recommendedName>
        <fullName evidence="8">Acyltransferase 3 domain-containing protein</fullName>
    </recommendedName>
</protein>
<keyword evidence="5 7" id="KW-1133">Transmembrane helix</keyword>
<keyword evidence="10" id="KW-1185">Reference proteome</keyword>
<dbReference type="STRING" id="1423763.FC46_GL000046"/>
<feature type="transmembrane region" description="Helical" evidence="7">
    <location>
        <begin position="53"/>
        <end position="70"/>
    </location>
</feature>
<evidence type="ECO:0000256" key="1">
    <source>
        <dbReference type="ARBA" id="ARBA00004651"/>
    </source>
</evidence>
<evidence type="ECO:0000256" key="6">
    <source>
        <dbReference type="ARBA" id="ARBA00023136"/>
    </source>
</evidence>
<evidence type="ECO:0000256" key="3">
    <source>
        <dbReference type="ARBA" id="ARBA00022475"/>
    </source>
</evidence>
<name>A0A0R1UJ96_9LACO</name>
<feature type="transmembrane region" description="Helical" evidence="7">
    <location>
        <begin position="228"/>
        <end position="248"/>
    </location>
</feature>
<evidence type="ECO:0000256" key="4">
    <source>
        <dbReference type="ARBA" id="ARBA00022692"/>
    </source>
</evidence>
<dbReference type="InterPro" id="IPR002656">
    <property type="entry name" value="Acyl_transf_3_dom"/>
</dbReference>
<dbReference type="AlphaFoldDB" id="A0A0R1UJ96"/>
<proteinExistence type="inferred from homology"/>
<reference evidence="9 10" key="1">
    <citation type="journal article" date="2015" name="Genome Announc.">
        <title>Expanding the biotechnology potential of lactobacilli through comparative genomics of 213 strains and associated genera.</title>
        <authorList>
            <person name="Sun Z."/>
            <person name="Harris H.M."/>
            <person name="McCann A."/>
            <person name="Guo C."/>
            <person name="Argimon S."/>
            <person name="Zhang W."/>
            <person name="Yang X."/>
            <person name="Jeffery I.B."/>
            <person name="Cooney J.C."/>
            <person name="Kagawa T.F."/>
            <person name="Liu W."/>
            <person name="Song Y."/>
            <person name="Salvetti E."/>
            <person name="Wrobel A."/>
            <person name="Rasinkangas P."/>
            <person name="Parkhill J."/>
            <person name="Rea M.C."/>
            <person name="O'Sullivan O."/>
            <person name="Ritari J."/>
            <person name="Douillard F.P."/>
            <person name="Paul Ross R."/>
            <person name="Yang R."/>
            <person name="Briner A.E."/>
            <person name="Felis G.E."/>
            <person name="de Vos W.M."/>
            <person name="Barrangou R."/>
            <person name="Klaenhammer T.R."/>
            <person name="Caufield P.W."/>
            <person name="Cui Y."/>
            <person name="Zhang H."/>
            <person name="O'Toole P.W."/>
        </authorList>
    </citation>
    <scope>NUCLEOTIDE SEQUENCE [LARGE SCALE GENOMIC DNA]</scope>
    <source>
        <strain evidence="9 10">DSM 16043</strain>
    </source>
</reference>
<comment type="subcellular location">
    <subcellularLocation>
        <location evidence="1">Cell membrane</location>
        <topology evidence="1">Multi-pass membrane protein</topology>
    </subcellularLocation>
</comment>
<feature type="domain" description="Acyltransferase 3" evidence="8">
    <location>
        <begin position="6"/>
        <end position="348"/>
    </location>
</feature>
<keyword evidence="3" id="KW-1003">Cell membrane</keyword>
<dbReference type="PANTHER" id="PTHR40074:SF2">
    <property type="entry name" value="O-ACETYLTRANSFERASE WECH"/>
    <property type="match status" value="1"/>
</dbReference>
<dbReference type="OrthoDB" id="9810469at2"/>
<evidence type="ECO:0000313" key="10">
    <source>
        <dbReference type="Proteomes" id="UP000051036"/>
    </source>
</evidence>
<dbReference type="PANTHER" id="PTHR40074">
    <property type="entry name" value="O-ACETYLTRANSFERASE WECH"/>
    <property type="match status" value="1"/>
</dbReference>
<keyword evidence="6 7" id="KW-0472">Membrane</keyword>
<feature type="transmembrane region" description="Helical" evidence="7">
    <location>
        <begin position="120"/>
        <end position="139"/>
    </location>
</feature>
<dbReference type="EMBL" id="AZFM01000001">
    <property type="protein sequence ID" value="KRL91498.1"/>
    <property type="molecule type" value="Genomic_DNA"/>
</dbReference>
<feature type="transmembrane region" description="Helical" evidence="7">
    <location>
        <begin position="82"/>
        <end position="100"/>
    </location>
</feature>
<feature type="transmembrane region" description="Helical" evidence="7">
    <location>
        <begin position="254"/>
        <end position="274"/>
    </location>
</feature>
<organism evidence="9 10">
    <name type="scientific">Lactobacillus kalixensis DSM 16043</name>
    <dbReference type="NCBI Taxonomy" id="1423763"/>
    <lineage>
        <taxon>Bacteria</taxon>
        <taxon>Bacillati</taxon>
        <taxon>Bacillota</taxon>
        <taxon>Bacilli</taxon>
        <taxon>Lactobacillales</taxon>
        <taxon>Lactobacillaceae</taxon>
        <taxon>Lactobacillus</taxon>
    </lineage>
</organism>
<dbReference type="PATRIC" id="fig|1423763.3.peg.45"/>
<evidence type="ECO:0000313" key="9">
    <source>
        <dbReference type="EMBL" id="KRL91498.1"/>
    </source>
</evidence>
<dbReference type="RefSeq" id="WP_057797034.1">
    <property type="nucleotide sequence ID" value="NZ_AZFM01000001.1"/>
</dbReference>